<evidence type="ECO:0000256" key="3">
    <source>
        <dbReference type="ARBA" id="ARBA00022801"/>
    </source>
</evidence>
<dbReference type="InterPro" id="IPR036196">
    <property type="entry name" value="Ptyr_pPase_sf"/>
</dbReference>
<reference evidence="8 9" key="1">
    <citation type="journal article" date="2020" name="Biotechnol. Biofuels">
        <title>New insights from the biogas microbiome by comprehensive genome-resolved metagenomics of nearly 1600 species originating from multiple anaerobic digesters.</title>
        <authorList>
            <person name="Campanaro S."/>
            <person name="Treu L."/>
            <person name="Rodriguez-R L.M."/>
            <person name="Kovalovszki A."/>
            <person name="Ziels R.M."/>
            <person name="Maus I."/>
            <person name="Zhu X."/>
            <person name="Kougias P.G."/>
            <person name="Basile A."/>
            <person name="Luo G."/>
            <person name="Schluter A."/>
            <person name="Konstantinidis K.T."/>
            <person name="Angelidaki I."/>
        </authorList>
    </citation>
    <scope>NUCLEOTIDE SEQUENCE [LARGE SCALE GENOMIC DNA]</scope>
    <source>
        <strain evidence="8">AS06rmzACSIP_256</strain>
    </source>
</reference>
<dbReference type="GO" id="GO:0004725">
    <property type="term" value="F:protein tyrosine phosphatase activity"/>
    <property type="evidence" value="ECO:0007669"/>
    <property type="project" value="UniProtKB-EC"/>
</dbReference>
<comment type="caution">
    <text evidence="8">The sequence shown here is derived from an EMBL/GenBank/DDBJ whole genome shotgun (WGS) entry which is preliminary data.</text>
</comment>
<dbReference type="EMBL" id="JAAYYV010000379">
    <property type="protein sequence ID" value="NLF55409.1"/>
    <property type="molecule type" value="Genomic_DNA"/>
</dbReference>
<evidence type="ECO:0000256" key="1">
    <source>
        <dbReference type="ARBA" id="ARBA00011063"/>
    </source>
</evidence>
<dbReference type="Proteomes" id="UP000536534">
    <property type="component" value="Unassembled WGS sequence"/>
</dbReference>
<sequence length="155" mass="16789">MANAPFFKRILVVCVGNICRSPTAEHLLREALGDCGATVSSAGLGALAGQPIEPTALAVLARRGHAPQPHEARQLDDALLADADLVLVMEKGHLQEIGRRAPQARGKTFLLGKWRGDAEIPDPYRKDESAFELAFDLIDDCVKTWAARIAPRQIT</sequence>
<dbReference type="PANTHER" id="PTHR11717">
    <property type="entry name" value="LOW MOLECULAR WEIGHT PROTEIN TYROSINE PHOSPHATASE"/>
    <property type="match status" value="1"/>
</dbReference>
<dbReference type="Gene3D" id="3.40.50.2300">
    <property type="match status" value="1"/>
</dbReference>
<proteinExistence type="inferred from homology"/>
<evidence type="ECO:0000313" key="8">
    <source>
        <dbReference type="EMBL" id="NLF55409.1"/>
    </source>
</evidence>
<protein>
    <recommendedName>
        <fullName evidence="2">protein-tyrosine-phosphatase</fullName>
        <ecNumber evidence="2">3.1.3.48</ecNumber>
    </recommendedName>
</protein>
<feature type="domain" description="Phosphotyrosine protein phosphatase I" evidence="7">
    <location>
        <begin position="8"/>
        <end position="148"/>
    </location>
</feature>
<dbReference type="PANTHER" id="PTHR11717:SF31">
    <property type="entry name" value="LOW MOLECULAR WEIGHT PROTEIN-TYROSINE-PHOSPHATASE ETP-RELATED"/>
    <property type="match status" value="1"/>
</dbReference>
<organism evidence="8 9">
    <name type="scientific">Thauera phenolivorans</name>
    <dbReference type="NCBI Taxonomy" id="1792543"/>
    <lineage>
        <taxon>Bacteria</taxon>
        <taxon>Pseudomonadati</taxon>
        <taxon>Pseudomonadota</taxon>
        <taxon>Betaproteobacteria</taxon>
        <taxon>Rhodocyclales</taxon>
        <taxon>Zoogloeaceae</taxon>
        <taxon>Thauera</taxon>
    </lineage>
</organism>
<evidence type="ECO:0000259" key="7">
    <source>
        <dbReference type="SMART" id="SM00226"/>
    </source>
</evidence>
<comment type="catalytic activity">
    <reaction evidence="5">
        <text>O-phospho-L-tyrosyl-[protein] + H2O = L-tyrosyl-[protein] + phosphate</text>
        <dbReference type="Rhea" id="RHEA:10684"/>
        <dbReference type="Rhea" id="RHEA-COMP:10136"/>
        <dbReference type="Rhea" id="RHEA-COMP:20101"/>
        <dbReference type="ChEBI" id="CHEBI:15377"/>
        <dbReference type="ChEBI" id="CHEBI:43474"/>
        <dbReference type="ChEBI" id="CHEBI:46858"/>
        <dbReference type="ChEBI" id="CHEBI:61978"/>
        <dbReference type="EC" id="3.1.3.48"/>
    </reaction>
</comment>
<keyword evidence="4" id="KW-0904">Protein phosphatase</keyword>
<evidence type="ECO:0000256" key="4">
    <source>
        <dbReference type="ARBA" id="ARBA00022912"/>
    </source>
</evidence>
<dbReference type="InterPro" id="IPR050438">
    <property type="entry name" value="LMW_PTPase"/>
</dbReference>
<dbReference type="InterPro" id="IPR023485">
    <property type="entry name" value="Ptyr_pPase"/>
</dbReference>
<dbReference type="SUPFAM" id="SSF52788">
    <property type="entry name" value="Phosphotyrosine protein phosphatases I"/>
    <property type="match status" value="1"/>
</dbReference>
<keyword evidence="3" id="KW-0378">Hydrolase</keyword>
<feature type="active site" description="Nucleophile" evidence="6">
    <location>
        <position position="14"/>
    </location>
</feature>
<dbReference type="EC" id="3.1.3.48" evidence="2"/>
<dbReference type="Pfam" id="PF01451">
    <property type="entry name" value="LMWPc"/>
    <property type="match status" value="1"/>
</dbReference>
<dbReference type="InterPro" id="IPR017867">
    <property type="entry name" value="Tyr_phospatase_low_mol_wt"/>
</dbReference>
<gene>
    <name evidence="8" type="ORF">GX576_13620</name>
</gene>
<accession>A0A7X7R993</accession>
<dbReference type="CDD" id="cd16343">
    <property type="entry name" value="LMWPTP"/>
    <property type="match status" value="1"/>
</dbReference>
<dbReference type="PRINTS" id="PR00719">
    <property type="entry name" value="LMWPTPASE"/>
</dbReference>
<evidence type="ECO:0000256" key="5">
    <source>
        <dbReference type="ARBA" id="ARBA00051722"/>
    </source>
</evidence>
<evidence type="ECO:0000313" key="9">
    <source>
        <dbReference type="Proteomes" id="UP000536534"/>
    </source>
</evidence>
<name>A0A7X7R993_9RHOO</name>
<comment type="similarity">
    <text evidence="1">Belongs to the low molecular weight phosphotyrosine protein phosphatase family.</text>
</comment>
<feature type="active site" evidence="6">
    <location>
        <position position="20"/>
    </location>
</feature>
<evidence type="ECO:0000256" key="2">
    <source>
        <dbReference type="ARBA" id="ARBA00013064"/>
    </source>
</evidence>
<evidence type="ECO:0000256" key="6">
    <source>
        <dbReference type="PIRSR" id="PIRSR617867-1"/>
    </source>
</evidence>
<feature type="active site" description="Proton donor" evidence="6">
    <location>
        <position position="122"/>
    </location>
</feature>
<dbReference type="AlphaFoldDB" id="A0A7X7R993"/>
<dbReference type="SMART" id="SM00226">
    <property type="entry name" value="LMWPc"/>
    <property type="match status" value="1"/>
</dbReference>